<keyword evidence="5" id="KW-1185">Reference proteome</keyword>
<dbReference type="SUPFAM" id="SSF52218">
    <property type="entry name" value="Flavoproteins"/>
    <property type="match status" value="1"/>
</dbReference>
<dbReference type="InterPro" id="IPR029039">
    <property type="entry name" value="Flavoprotein-like_sf"/>
</dbReference>
<dbReference type="EMBL" id="KI546035">
    <property type="protein sequence ID" value="EST47738.1"/>
    <property type="molecule type" value="Genomic_DNA"/>
</dbReference>
<dbReference type="Proteomes" id="UP000018208">
    <property type="component" value="Unassembled WGS sequence"/>
</dbReference>
<dbReference type="VEuPathDB" id="GiardiaDB:SS50377_26395"/>
<feature type="domain" description="Flavodoxin-like" evidence="1">
    <location>
        <begin position="258"/>
        <end position="400"/>
    </location>
</feature>
<dbReference type="GO" id="GO:0010181">
    <property type="term" value="F:FMN binding"/>
    <property type="evidence" value="ECO:0007669"/>
    <property type="project" value="InterPro"/>
</dbReference>
<dbReference type="PANTHER" id="PTHR43717:SF1">
    <property type="entry name" value="ANAEROBIC NITRIC OXIDE REDUCTASE FLAVORUBREDOXIN"/>
    <property type="match status" value="1"/>
</dbReference>
<dbReference type="EMBL" id="JX549101">
    <property type="protein sequence ID" value="AFV80076.1"/>
    <property type="molecule type" value="Genomic_DNA"/>
</dbReference>
<sequence>MKGVETIGVVDYNEQDFHKLHLSNGINYNSYMIKDNNETVIIDTVPESYFHQFLINIQYHAQLSDIKHIIINHAEQESSGSLLPFLRVLEDATIYCSHKCAQTLKFLYPDIIQFKFQLISRRETLKLGELEFKFIQIPLLHWPDSTMTYYVNKHILFSSDLFSQIGAETDQASKTIYEIKNELSDYAQNIFGSYKTLLLDNLQKFKAVSQDFELQDELYTIKSILPAHGMYLHGVNYVQAAIDAYTDVCCSIPKNPSVLIAYDTLYGNSVKQAQLFSQFLSSKGVIVHIHSVRTTPLAQIAFSMNQSQGLIIGSPVFNQDISPLLVELLYLFQSTDSLEYKISYSFGSYGWNKGILEPIFRDELKGANCHYLGHVEYKMGLIKDNTEIQKVCDSFYKKLINLCGKTFQTLKEEASNFETSGQ</sequence>
<organism evidence="2">
    <name type="scientific">Spironucleus salmonicida</name>
    <dbReference type="NCBI Taxonomy" id="348837"/>
    <lineage>
        <taxon>Eukaryota</taxon>
        <taxon>Metamonada</taxon>
        <taxon>Diplomonadida</taxon>
        <taxon>Hexamitidae</taxon>
        <taxon>Hexamitinae</taxon>
        <taxon>Spironucleus</taxon>
    </lineage>
</organism>
<dbReference type="InterPro" id="IPR008254">
    <property type="entry name" value="Flavodoxin/NO_synth"/>
</dbReference>
<accession>K7R8N4</accession>
<evidence type="ECO:0000313" key="5">
    <source>
        <dbReference type="Proteomes" id="UP000018208"/>
    </source>
</evidence>
<protein>
    <submittedName>
        <fullName evidence="2">A-type flavoprotein 7</fullName>
    </submittedName>
</protein>
<proteinExistence type="predicted"/>
<dbReference type="PANTHER" id="PTHR43717">
    <property type="entry name" value="ANAEROBIC NITRIC OXIDE REDUCTASE FLAVORUBREDOXIN"/>
    <property type="match status" value="1"/>
</dbReference>
<reference evidence="2" key="1">
    <citation type="journal article" date="2013" name="Nat. Commun.">
        <title>Hydrogenosomes in the diplomonad Spironucleus salmonicida.</title>
        <authorList>
            <person name="Jerlstrom-Hultqvist J."/>
            <person name="Einarsson E."/>
            <person name="Xu F."/>
            <person name="Hjort K."/>
            <person name="Ek B."/>
            <person name="Steinhauf D."/>
            <person name="Hultenby K."/>
            <person name="Bergquist J."/>
            <person name="Andersson J.O."/>
            <person name="Svard S.G."/>
        </authorList>
    </citation>
    <scope>NUCLEOTIDE SEQUENCE</scope>
    <source>
        <strain evidence="2">ATCC 50377</strain>
    </source>
</reference>
<dbReference type="PROSITE" id="PS50902">
    <property type="entry name" value="FLAVODOXIN_LIKE"/>
    <property type="match status" value="1"/>
</dbReference>
<dbReference type="SUPFAM" id="SSF56281">
    <property type="entry name" value="Metallo-hydrolase/oxidoreductase"/>
    <property type="match status" value="1"/>
</dbReference>
<evidence type="ECO:0000313" key="2">
    <source>
        <dbReference type="EMBL" id="AFV80076.1"/>
    </source>
</evidence>
<dbReference type="AlphaFoldDB" id="K7R8N4"/>
<reference evidence="4" key="3">
    <citation type="submission" date="2020-12" db="EMBL/GenBank/DDBJ databases">
        <title>New Spironucleus salmonicida genome in near-complete chromosomes.</title>
        <authorList>
            <person name="Xu F."/>
            <person name="Kurt Z."/>
            <person name="Jimenez-Gonzalez A."/>
            <person name="Astvaldsson A."/>
            <person name="Andersson J.O."/>
            <person name="Svard S.G."/>
        </authorList>
    </citation>
    <scope>NUCLEOTIDE SEQUENCE</scope>
    <source>
        <strain evidence="4">ATCC 50377</strain>
    </source>
</reference>
<dbReference type="OrthoDB" id="432169at2759"/>
<dbReference type="InterPro" id="IPR001279">
    <property type="entry name" value="Metallo-B-lactamas"/>
</dbReference>
<dbReference type="Gene3D" id="3.60.15.10">
    <property type="entry name" value="Ribonuclease Z/Hydroxyacylglutathione hydrolase-like"/>
    <property type="match status" value="1"/>
</dbReference>
<dbReference type="Pfam" id="PF19583">
    <property type="entry name" value="ODP"/>
    <property type="match status" value="1"/>
</dbReference>
<evidence type="ECO:0000313" key="4">
    <source>
        <dbReference type="EMBL" id="KAH0572186.1"/>
    </source>
</evidence>
<dbReference type="CDD" id="cd07709">
    <property type="entry name" value="flavodiiron_proteins_MBL-fold"/>
    <property type="match status" value="1"/>
</dbReference>
<evidence type="ECO:0000259" key="1">
    <source>
        <dbReference type="PROSITE" id="PS50902"/>
    </source>
</evidence>
<name>K7R8N4_9EUKA</name>
<evidence type="ECO:0000313" key="3">
    <source>
        <dbReference type="EMBL" id="EST47738.1"/>
    </source>
</evidence>
<dbReference type="Gene3D" id="3.40.50.360">
    <property type="match status" value="1"/>
</dbReference>
<dbReference type="InterPro" id="IPR045761">
    <property type="entry name" value="ODP_dom"/>
</dbReference>
<reference evidence="3 4" key="2">
    <citation type="journal article" date="2014" name="PLoS Genet.">
        <title>The Genome of Spironucleus salmonicida Highlights a Fish Pathogen Adapted to Fluctuating Environments.</title>
        <authorList>
            <person name="Xu F."/>
            <person name="Jerlstrom-Hultqvist J."/>
            <person name="Einarsson E."/>
            <person name="Astvaldsson A."/>
            <person name="Svard S.G."/>
            <person name="Andersson J.O."/>
        </authorList>
    </citation>
    <scope>NUCLEOTIDE SEQUENCE</scope>
    <source>
        <strain evidence="4">ATCC 50377</strain>
    </source>
</reference>
<dbReference type="InterPro" id="IPR036866">
    <property type="entry name" value="RibonucZ/Hydroxyglut_hydro"/>
</dbReference>
<gene>
    <name evidence="2" type="ORF">SS50377_12137</name>
    <name evidence="4" type="ORF">SS50377_26395</name>
</gene>
<dbReference type="EMBL" id="AUWU02000006">
    <property type="protein sequence ID" value="KAH0572186.1"/>
    <property type="molecule type" value="Genomic_DNA"/>
</dbReference>
<dbReference type="SMART" id="SM00849">
    <property type="entry name" value="Lactamase_B"/>
    <property type="match status" value="1"/>
</dbReference>